<dbReference type="Gene3D" id="1.20.120.220">
    <property type="entry name" value="ATP synthase, F0 complex, subunit A"/>
    <property type="match status" value="1"/>
</dbReference>
<dbReference type="PANTHER" id="PTHR11410">
    <property type="entry name" value="ATP SYNTHASE SUBUNIT A"/>
    <property type="match status" value="1"/>
</dbReference>
<reference evidence="13 14" key="1">
    <citation type="submission" date="2019-04" db="EMBL/GenBank/DDBJ databases">
        <title>Microbes associate with the intestines of laboratory mice.</title>
        <authorList>
            <person name="Navarre W."/>
            <person name="Wong E."/>
            <person name="Huang K."/>
            <person name="Tropini C."/>
            <person name="Ng K."/>
            <person name="Yu B."/>
        </authorList>
    </citation>
    <scope>NUCLEOTIDE SEQUENCE [LARGE SCALE GENOMIC DNA]</scope>
    <source>
        <strain evidence="13 14">NM07_P-09</strain>
    </source>
</reference>
<feature type="transmembrane region" description="Helical" evidence="11">
    <location>
        <begin position="94"/>
        <end position="116"/>
    </location>
</feature>
<comment type="similarity">
    <text evidence="2 11 12">Belongs to the ATPase A chain family.</text>
</comment>
<sequence>MGEFEELPEHVNELVDSFIAEPVVGDLNVGITQYTFYMFLAVAIIFVVLFIFKKKESVSLVPQGRFVNAVEYVIEFARKDLVEDILHSTWRQHFPFIATVFFFILVNNLLGVIPGMHPGTGTIGVTFALALISFVYFIYVGVKKDGGWGYIKSLKPKGVPFPLDWLVWLIELFSTFLRLITLAVRLFCNMFAGHVVMGTFAILASLFISRFAQGVTLEAFTGAGISLLWLLVLIVIYLVEILVAAIQAYVFSLLTAVYVQIAEEDE</sequence>
<accession>A0A4S2F6L6</accession>
<dbReference type="SUPFAM" id="SSF81336">
    <property type="entry name" value="F1F0 ATP synthase subunit A"/>
    <property type="match status" value="1"/>
</dbReference>
<feature type="transmembrane region" description="Helical" evidence="11">
    <location>
        <begin position="34"/>
        <end position="52"/>
    </location>
</feature>
<dbReference type="RefSeq" id="WP_136011589.1">
    <property type="nucleotide sequence ID" value="NZ_SRYE01000001.1"/>
</dbReference>
<evidence type="ECO:0000256" key="8">
    <source>
        <dbReference type="ARBA" id="ARBA00023065"/>
    </source>
</evidence>
<feature type="transmembrane region" description="Helical" evidence="11">
    <location>
        <begin position="220"/>
        <end position="238"/>
    </location>
</feature>
<evidence type="ECO:0000256" key="3">
    <source>
        <dbReference type="ARBA" id="ARBA00022448"/>
    </source>
</evidence>
<proteinExistence type="inferred from homology"/>
<evidence type="ECO:0000256" key="5">
    <source>
        <dbReference type="ARBA" id="ARBA00022692"/>
    </source>
</evidence>
<dbReference type="InterPro" id="IPR035908">
    <property type="entry name" value="F0_ATP_A_sf"/>
</dbReference>
<evidence type="ECO:0000313" key="14">
    <source>
        <dbReference type="Proteomes" id="UP000310263"/>
    </source>
</evidence>
<dbReference type="NCBIfam" id="TIGR01131">
    <property type="entry name" value="ATP_synt_6_or_A"/>
    <property type="match status" value="1"/>
</dbReference>
<evidence type="ECO:0000256" key="10">
    <source>
        <dbReference type="ARBA" id="ARBA00023310"/>
    </source>
</evidence>
<keyword evidence="6 11" id="KW-0375">Hydrogen ion transport</keyword>
<dbReference type="Pfam" id="PF00119">
    <property type="entry name" value="ATP-synt_A"/>
    <property type="match status" value="1"/>
</dbReference>
<keyword evidence="10 11" id="KW-0066">ATP synthesis</keyword>
<dbReference type="OrthoDB" id="9809130at2"/>
<keyword evidence="3 11" id="KW-0813">Transport</keyword>
<gene>
    <name evidence="11 13" type="primary">atpB</name>
    <name evidence="13" type="ORF">E5334_00080</name>
</gene>
<dbReference type="AlphaFoldDB" id="A0A4S2F6L6"/>
<keyword evidence="11" id="KW-1003">Cell membrane</keyword>
<evidence type="ECO:0000313" key="13">
    <source>
        <dbReference type="EMBL" id="TGY62961.1"/>
    </source>
</evidence>
<evidence type="ECO:0000256" key="6">
    <source>
        <dbReference type="ARBA" id="ARBA00022781"/>
    </source>
</evidence>
<dbReference type="Proteomes" id="UP000310263">
    <property type="component" value="Unassembled WGS sequence"/>
</dbReference>
<protein>
    <recommendedName>
        <fullName evidence="11 12">ATP synthase subunit a</fullName>
    </recommendedName>
    <alternativeName>
        <fullName evidence="11">ATP synthase F0 sector subunit a</fullName>
    </alternativeName>
    <alternativeName>
        <fullName evidence="11">F-ATPase subunit 6</fullName>
    </alternativeName>
</protein>
<evidence type="ECO:0000256" key="2">
    <source>
        <dbReference type="ARBA" id="ARBA00006810"/>
    </source>
</evidence>
<evidence type="ECO:0000256" key="4">
    <source>
        <dbReference type="ARBA" id="ARBA00022547"/>
    </source>
</evidence>
<keyword evidence="4 11" id="KW-0138">CF(0)</keyword>
<keyword evidence="9 11" id="KW-0472">Membrane</keyword>
<evidence type="ECO:0000256" key="12">
    <source>
        <dbReference type="RuleBase" id="RU000483"/>
    </source>
</evidence>
<feature type="transmembrane region" description="Helical" evidence="11">
    <location>
        <begin position="122"/>
        <end position="142"/>
    </location>
</feature>
<feature type="transmembrane region" description="Helical" evidence="11">
    <location>
        <begin position="190"/>
        <end position="208"/>
    </location>
</feature>
<name>A0A4S2F6L6_9ACTN</name>
<evidence type="ECO:0000256" key="7">
    <source>
        <dbReference type="ARBA" id="ARBA00022989"/>
    </source>
</evidence>
<dbReference type="CDD" id="cd00310">
    <property type="entry name" value="ATP-synt_Fo_a_6"/>
    <property type="match status" value="1"/>
</dbReference>
<evidence type="ECO:0000256" key="11">
    <source>
        <dbReference type="HAMAP-Rule" id="MF_01393"/>
    </source>
</evidence>
<keyword evidence="7 11" id="KW-1133">Transmembrane helix</keyword>
<dbReference type="GO" id="GO:0046933">
    <property type="term" value="F:proton-transporting ATP synthase activity, rotational mechanism"/>
    <property type="evidence" value="ECO:0007669"/>
    <property type="project" value="UniProtKB-UniRule"/>
</dbReference>
<dbReference type="EMBL" id="SRYE01000001">
    <property type="protein sequence ID" value="TGY62961.1"/>
    <property type="molecule type" value="Genomic_DNA"/>
</dbReference>
<dbReference type="PRINTS" id="PR00123">
    <property type="entry name" value="ATPASEA"/>
</dbReference>
<comment type="function">
    <text evidence="11 12">Key component of the proton channel; it plays a direct role in the translocation of protons across the membrane.</text>
</comment>
<evidence type="ECO:0000256" key="9">
    <source>
        <dbReference type="ARBA" id="ARBA00023136"/>
    </source>
</evidence>
<evidence type="ECO:0000256" key="1">
    <source>
        <dbReference type="ARBA" id="ARBA00004141"/>
    </source>
</evidence>
<keyword evidence="14" id="KW-1185">Reference proteome</keyword>
<comment type="subcellular location">
    <subcellularLocation>
        <location evidence="11 12">Cell membrane</location>
        <topology evidence="11 12">Multi-pass membrane protein</topology>
    </subcellularLocation>
    <subcellularLocation>
        <location evidence="1">Membrane</location>
        <topology evidence="1">Multi-pass membrane protein</topology>
    </subcellularLocation>
</comment>
<dbReference type="HAMAP" id="MF_01393">
    <property type="entry name" value="ATP_synth_a_bact"/>
    <property type="match status" value="1"/>
</dbReference>
<dbReference type="InterPro" id="IPR045083">
    <property type="entry name" value="ATP_synth_F0_asu_bact/mt"/>
</dbReference>
<dbReference type="PANTHER" id="PTHR11410:SF0">
    <property type="entry name" value="ATP SYNTHASE SUBUNIT A"/>
    <property type="match status" value="1"/>
</dbReference>
<keyword evidence="5 11" id="KW-0812">Transmembrane</keyword>
<dbReference type="GO" id="GO:0045259">
    <property type="term" value="C:proton-transporting ATP synthase complex"/>
    <property type="evidence" value="ECO:0007669"/>
    <property type="project" value="UniProtKB-KW"/>
</dbReference>
<dbReference type="InterPro" id="IPR000568">
    <property type="entry name" value="ATP_synth_F0_asu"/>
</dbReference>
<keyword evidence="8 11" id="KW-0406">Ion transport</keyword>
<dbReference type="GO" id="GO:0005886">
    <property type="term" value="C:plasma membrane"/>
    <property type="evidence" value="ECO:0007669"/>
    <property type="project" value="UniProtKB-SubCell"/>
</dbReference>
<organism evidence="13 14">
    <name type="scientific">Muricaecibacterium torontonense</name>
    <dbReference type="NCBI Taxonomy" id="3032871"/>
    <lineage>
        <taxon>Bacteria</taxon>
        <taxon>Bacillati</taxon>
        <taxon>Actinomycetota</taxon>
        <taxon>Coriobacteriia</taxon>
        <taxon>Coriobacteriales</taxon>
        <taxon>Atopobiaceae</taxon>
        <taxon>Muricaecibacterium</taxon>
    </lineage>
</organism>
<comment type="caution">
    <text evidence="13">The sequence shown here is derived from an EMBL/GenBank/DDBJ whole genome shotgun (WGS) entry which is preliminary data.</text>
</comment>